<feature type="compositionally biased region" description="Polar residues" evidence="1">
    <location>
        <begin position="128"/>
        <end position="137"/>
    </location>
</feature>
<feature type="region of interest" description="Disordered" evidence="1">
    <location>
        <begin position="450"/>
        <end position="470"/>
    </location>
</feature>
<feature type="compositionally biased region" description="Low complexity" evidence="1">
    <location>
        <begin position="367"/>
        <end position="409"/>
    </location>
</feature>
<evidence type="ECO:0000313" key="2">
    <source>
        <dbReference type="EMBL" id="KIW28546.1"/>
    </source>
</evidence>
<proteinExistence type="predicted"/>
<reference evidence="2 3" key="1">
    <citation type="submission" date="2015-01" db="EMBL/GenBank/DDBJ databases">
        <title>The Genome Sequence of Cladophialophora immunda CBS83496.</title>
        <authorList>
            <consortium name="The Broad Institute Genomics Platform"/>
            <person name="Cuomo C."/>
            <person name="de Hoog S."/>
            <person name="Gorbushina A."/>
            <person name="Stielow B."/>
            <person name="Teixiera M."/>
            <person name="Abouelleil A."/>
            <person name="Chapman S.B."/>
            <person name="Priest M."/>
            <person name="Young S.K."/>
            <person name="Wortman J."/>
            <person name="Nusbaum C."/>
            <person name="Birren B."/>
        </authorList>
    </citation>
    <scope>NUCLEOTIDE SEQUENCE [LARGE SCALE GENOMIC DNA]</scope>
    <source>
        <strain evidence="2 3">CBS 83496</strain>
    </source>
</reference>
<evidence type="ECO:0000256" key="1">
    <source>
        <dbReference type="SAM" id="MobiDB-lite"/>
    </source>
</evidence>
<dbReference type="OrthoDB" id="4109395at2759"/>
<evidence type="ECO:0000313" key="3">
    <source>
        <dbReference type="Proteomes" id="UP000054466"/>
    </source>
</evidence>
<gene>
    <name evidence="2" type="ORF">PV07_08200</name>
</gene>
<feature type="region of interest" description="Disordered" evidence="1">
    <location>
        <begin position="334"/>
        <end position="416"/>
    </location>
</feature>
<dbReference type="VEuPathDB" id="FungiDB:PV07_08200"/>
<dbReference type="RefSeq" id="XP_016248762.1">
    <property type="nucleotide sequence ID" value="XM_016395343.1"/>
</dbReference>
<feature type="region of interest" description="Disordered" evidence="1">
    <location>
        <begin position="89"/>
        <end position="149"/>
    </location>
</feature>
<protein>
    <submittedName>
        <fullName evidence="2">Uncharacterized protein</fullName>
    </submittedName>
</protein>
<dbReference type="EMBL" id="KN847043">
    <property type="protein sequence ID" value="KIW28546.1"/>
    <property type="molecule type" value="Genomic_DNA"/>
</dbReference>
<keyword evidence="3" id="KW-1185">Reference proteome</keyword>
<accession>A0A0D1ZKP9</accession>
<dbReference type="HOGENOM" id="CLU_560237_0_0_1"/>
<name>A0A0D1ZKP9_9EURO</name>
<dbReference type="Proteomes" id="UP000054466">
    <property type="component" value="Unassembled WGS sequence"/>
</dbReference>
<sequence length="522" mass="55562">MEASELDLPRPKITYAHGGGCVYSPEPEVVLKPRAAVVAMDQYARERLMNITALLDSGISCNLGADLDIGPDADMDSLFGDVTQGSNSTCCTAETPSGPDASIWPATLPSSGLTGDECAPGSRRDDTPSTSTPQSFSGRLDKTPSMLSGPSQLEKAVFSHVTNAISDNYWSRRQDCLRQQGEEAQQEYERKLKSRSQSPLAIEHALQGKNQIGAEHHAAKRNDSVSMAMDQSTPATLARRAIHAAAEREAWALLHAEKERLQASLATSSLAKGLYFKRCNGQWVNAVDDVLVVGSRGDRNGDEGGRVFCGTGVRDLQGDEDVCGEKVMEKGKAAAKATATKDDQLGSVHGNHHPSQGHDEEEAEADSSTPSMTMSSTTETTSISSISLASPVPSSRSSSSLARPLTTTPCNTVDCPEEYESVDTSKAGYGYALLHHGDATQSLVIPSSSALASSSSSPSSPSSSSPLHFPSAAAGRARLSHDTPSFEYLVLQGREQLVRSGQCTEEDLCMTSWGHNRLSRTL</sequence>
<dbReference type="AlphaFoldDB" id="A0A0D1ZKP9"/>
<organism evidence="2 3">
    <name type="scientific">Cladophialophora immunda</name>
    <dbReference type="NCBI Taxonomy" id="569365"/>
    <lineage>
        <taxon>Eukaryota</taxon>
        <taxon>Fungi</taxon>
        <taxon>Dikarya</taxon>
        <taxon>Ascomycota</taxon>
        <taxon>Pezizomycotina</taxon>
        <taxon>Eurotiomycetes</taxon>
        <taxon>Chaetothyriomycetidae</taxon>
        <taxon>Chaetothyriales</taxon>
        <taxon>Herpotrichiellaceae</taxon>
        <taxon>Cladophialophora</taxon>
    </lineage>
</organism>
<dbReference type="GeneID" id="27347394"/>